<evidence type="ECO:0000313" key="1">
    <source>
        <dbReference type="EMBL" id="CAE7193815.1"/>
    </source>
</evidence>
<sequence length="222" mass="24321">MRFLLLLWICIIHVVHGHDDKQKTSTLTVVPAVGQVACKKISSINSLKATTANQNPYVDSTAKARKISDIYQESDLSTCVGDCSRNMITDKNKSMNLSLTGQPKDIAYHQCNTGIIGCTDECTKSYKTKMDAGWPPNDSKNRPVLYSGSFGICLLACTRDSTADRSKVMEANNLTSSDFQTTGTVGLCYNRFSVCTEGCMTAYNDVMRDFDSKYGDGISLKG</sequence>
<name>A0A6S6WC48_9PLEO</name>
<proteinExistence type="predicted"/>
<dbReference type="AlphaFoldDB" id="A0A6S6WC48"/>
<gene>
    <name evidence="1" type="ORF">PTTW11_07824</name>
</gene>
<dbReference type="EMBL" id="HG992983">
    <property type="protein sequence ID" value="CAE7193815.1"/>
    <property type="molecule type" value="Genomic_DNA"/>
</dbReference>
<dbReference type="Proteomes" id="UP000472372">
    <property type="component" value="Chromosome 7"/>
</dbReference>
<organism evidence="1 2">
    <name type="scientific">Pyrenophora teres f. teres</name>
    <dbReference type="NCBI Taxonomy" id="97479"/>
    <lineage>
        <taxon>Eukaryota</taxon>
        <taxon>Fungi</taxon>
        <taxon>Dikarya</taxon>
        <taxon>Ascomycota</taxon>
        <taxon>Pezizomycotina</taxon>
        <taxon>Dothideomycetes</taxon>
        <taxon>Pleosporomycetidae</taxon>
        <taxon>Pleosporales</taxon>
        <taxon>Pleosporineae</taxon>
        <taxon>Pleosporaceae</taxon>
        <taxon>Pyrenophora</taxon>
    </lineage>
</organism>
<accession>A0A6S6WC48</accession>
<evidence type="ECO:0000313" key="2">
    <source>
        <dbReference type="Proteomes" id="UP000472372"/>
    </source>
</evidence>
<reference evidence="1" key="1">
    <citation type="submission" date="2021-02" db="EMBL/GenBank/DDBJ databases">
        <authorList>
            <person name="Syme A R."/>
            <person name="Syme A R."/>
            <person name="Moolhuijzen P."/>
        </authorList>
    </citation>
    <scope>NUCLEOTIDE SEQUENCE</scope>
    <source>
        <strain evidence="1">W1-1</strain>
    </source>
</reference>
<protein>
    <submittedName>
        <fullName evidence="1">Uncharacterized protein</fullName>
    </submittedName>
</protein>